<dbReference type="EMBL" id="JANBPY010000328">
    <property type="protein sequence ID" value="KAJ1967500.1"/>
    <property type="molecule type" value="Genomic_DNA"/>
</dbReference>
<evidence type="ECO:0000313" key="3">
    <source>
        <dbReference type="Proteomes" id="UP001150925"/>
    </source>
</evidence>
<protein>
    <submittedName>
        <fullName evidence="2">Uncharacterized protein</fullName>
    </submittedName>
</protein>
<accession>A0A9W8E4I0</accession>
<comment type="caution">
    <text evidence="2">The sequence shown here is derived from an EMBL/GenBank/DDBJ whole genome shotgun (WGS) entry which is preliminary data.</text>
</comment>
<name>A0A9W8E4I0_9FUNG</name>
<dbReference type="AlphaFoldDB" id="A0A9W8E4I0"/>
<feature type="compositionally biased region" description="Low complexity" evidence="1">
    <location>
        <begin position="25"/>
        <end position="46"/>
    </location>
</feature>
<sequence>QIPYPNGGGAFRQQGRDPGMPQPHPGQHIPQQQPMMQHPPQQGQNPGVVDNMGYAQEKDQGLEGMKGNNGNQGFSYGVQA</sequence>
<feature type="compositionally biased region" description="Gly residues" evidence="1">
    <location>
        <begin position="1"/>
        <end position="10"/>
    </location>
</feature>
<keyword evidence="3" id="KW-1185">Reference proteome</keyword>
<proteinExistence type="predicted"/>
<feature type="non-terminal residue" evidence="2">
    <location>
        <position position="1"/>
    </location>
</feature>
<organism evidence="2 3">
    <name type="scientific">Dispira parvispora</name>
    <dbReference type="NCBI Taxonomy" id="1520584"/>
    <lineage>
        <taxon>Eukaryota</taxon>
        <taxon>Fungi</taxon>
        <taxon>Fungi incertae sedis</taxon>
        <taxon>Zoopagomycota</taxon>
        <taxon>Kickxellomycotina</taxon>
        <taxon>Dimargaritomycetes</taxon>
        <taxon>Dimargaritales</taxon>
        <taxon>Dimargaritaceae</taxon>
        <taxon>Dispira</taxon>
    </lineage>
</organism>
<reference evidence="2" key="1">
    <citation type="submission" date="2022-07" db="EMBL/GenBank/DDBJ databases">
        <title>Phylogenomic reconstructions and comparative analyses of Kickxellomycotina fungi.</title>
        <authorList>
            <person name="Reynolds N.K."/>
            <person name="Stajich J.E."/>
            <person name="Barry K."/>
            <person name="Grigoriev I.V."/>
            <person name="Crous P."/>
            <person name="Smith M.E."/>
        </authorList>
    </citation>
    <scope>NUCLEOTIDE SEQUENCE</scope>
    <source>
        <strain evidence="2">RSA 1196</strain>
    </source>
</reference>
<evidence type="ECO:0000313" key="2">
    <source>
        <dbReference type="EMBL" id="KAJ1967500.1"/>
    </source>
</evidence>
<gene>
    <name evidence="2" type="ORF">IWQ62_001821</name>
</gene>
<dbReference type="Proteomes" id="UP001150925">
    <property type="component" value="Unassembled WGS sequence"/>
</dbReference>
<evidence type="ECO:0000256" key="1">
    <source>
        <dbReference type="SAM" id="MobiDB-lite"/>
    </source>
</evidence>
<feature type="region of interest" description="Disordered" evidence="1">
    <location>
        <begin position="1"/>
        <end position="80"/>
    </location>
</feature>